<evidence type="ECO:0000256" key="4">
    <source>
        <dbReference type="ARBA" id="ARBA00006739"/>
    </source>
</evidence>
<evidence type="ECO:0000256" key="15">
    <source>
        <dbReference type="SAM" id="MobiDB-lite"/>
    </source>
</evidence>
<evidence type="ECO:0000256" key="13">
    <source>
        <dbReference type="ARBA" id="ARBA00031543"/>
    </source>
</evidence>
<evidence type="ECO:0000256" key="7">
    <source>
        <dbReference type="ARBA" id="ARBA00022676"/>
    </source>
</evidence>
<keyword evidence="7" id="KW-0328">Glycosyltransferase</keyword>
<proteinExistence type="inferred from homology"/>
<dbReference type="EC" id="2.4.1.80" evidence="5"/>
<gene>
    <name evidence="16" type="primary">HSX11</name>
    <name evidence="16" type="ORF">FOB64_002181</name>
</gene>
<comment type="pathway">
    <text evidence="2">Lipid metabolism; sphingolipid metabolism.</text>
</comment>
<evidence type="ECO:0000256" key="6">
    <source>
        <dbReference type="ARBA" id="ARBA00019988"/>
    </source>
</evidence>
<dbReference type="EMBL" id="JABWAD010000026">
    <property type="protein sequence ID" value="KAF6070476.1"/>
    <property type="molecule type" value="Genomic_DNA"/>
</dbReference>
<evidence type="ECO:0000313" key="16">
    <source>
        <dbReference type="EMBL" id="KAF6070476.1"/>
    </source>
</evidence>
<evidence type="ECO:0000256" key="2">
    <source>
        <dbReference type="ARBA" id="ARBA00004760"/>
    </source>
</evidence>
<keyword evidence="9" id="KW-0812">Transmembrane</keyword>
<evidence type="ECO:0000256" key="8">
    <source>
        <dbReference type="ARBA" id="ARBA00022679"/>
    </source>
</evidence>
<keyword evidence="11" id="KW-0472">Membrane</keyword>
<sequence>MVQEELSLFRITTGNRPILHTKQQANHQNDPESDDEEIYEGVTIIRPIKGIDPELTSCLESSFCQNYPRSKLQILFCVDDPNDPSIPIIQKLIAKYPTVDAQILTSESYNSQTKTSDDHYGPNPKS</sequence>
<evidence type="ECO:0000256" key="12">
    <source>
        <dbReference type="ARBA" id="ARBA00031017"/>
    </source>
</evidence>
<evidence type="ECO:0000256" key="11">
    <source>
        <dbReference type="ARBA" id="ARBA00023136"/>
    </source>
</evidence>
<evidence type="ECO:0000256" key="10">
    <source>
        <dbReference type="ARBA" id="ARBA00022989"/>
    </source>
</evidence>
<feature type="region of interest" description="Disordered" evidence="15">
    <location>
        <begin position="106"/>
        <end position="126"/>
    </location>
</feature>
<dbReference type="PANTHER" id="PTHR12726">
    <property type="entry name" value="CERAMIDE GLUCOSYLTRANSFERASE"/>
    <property type="match status" value="1"/>
</dbReference>
<name>A0A8H6BZZ4_CANAX</name>
<evidence type="ECO:0000256" key="1">
    <source>
        <dbReference type="ARBA" id="ARBA00004141"/>
    </source>
</evidence>
<evidence type="ECO:0000256" key="5">
    <source>
        <dbReference type="ARBA" id="ARBA00012699"/>
    </source>
</evidence>
<evidence type="ECO:0000256" key="14">
    <source>
        <dbReference type="ARBA" id="ARBA00032575"/>
    </source>
</evidence>
<dbReference type="GO" id="GO:0008120">
    <property type="term" value="F:ceramide glucosyltransferase activity"/>
    <property type="evidence" value="ECO:0007669"/>
    <property type="project" value="UniProtKB-EC"/>
</dbReference>
<comment type="subcellular location">
    <subcellularLocation>
        <location evidence="1">Membrane</location>
        <topology evidence="1">Multi-pass membrane protein</topology>
    </subcellularLocation>
</comment>
<dbReference type="SUPFAM" id="SSF53448">
    <property type="entry name" value="Nucleotide-diphospho-sugar transferases"/>
    <property type="match status" value="1"/>
</dbReference>
<dbReference type="AlphaFoldDB" id="A0A8H6BZZ4"/>
<evidence type="ECO:0000256" key="9">
    <source>
        <dbReference type="ARBA" id="ARBA00022692"/>
    </source>
</evidence>
<dbReference type="PANTHER" id="PTHR12726:SF0">
    <property type="entry name" value="CERAMIDE GLUCOSYLTRANSFERASE"/>
    <property type="match status" value="1"/>
</dbReference>
<evidence type="ECO:0000256" key="3">
    <source>
        <dbReference type="ARBA" id="ARBA00004991"/>
    </source>
</evidence>
<accession>A0A8H6BZZ4</accession>
<comment type="caution">
    <text evidence="16">The sequence shown here is derived from an EMBL/GenBank/DDBJ whole genome shotgun (WGS) entry which is preliminary data.</text>
</comment>
<dbReference type="InterPro" id="IPR029044">
    <property type="entry name" value="Nucleotide-diphossugar_trans"/>
</dbReference>
<reference evidence="16 17" key="1">
    <citation type="submission" date="2020-03" db="EMBL/GenBank/DDBJ databases">
        <title>FDA dAtabase for Regulatory Grade micrObial Sequences (FDA-ARGOS): Supporting development and validation of Infectious Disease Dx tests.</title>
        <authorList>
            <person name="Campos J."/>
            <person name="Goldberg B."/>
            <person name="Tallon L."/>
            <person name="Sadzewicz L."/>
            <person name="Vavikolanu K."/>
            <person name="Mehta A."/>
            <person name="Aluvathingal J."/>
            <person name="Nadendla S."/>
            <person name="Nandy P."/>
            <person name="Geyer C."/>
            <person name="Yan Y."/>
            <person name="Sichtig H."/>
        </authorList>
    </citation>
    <scope>NUCLEOTIDE SEQUENCE [LARGE SCALE GENOMIC DNA]</scope>
    <source>
        <strain evidence="16 17">FDAARGOS_656</strain>
    </source>
</reference>
<dbReference type="Proteomes" id="UP000536275">
    <property type="component" value="Unassembled WGS sequence"/>
</dbReference>
<organism evidence="16 17">
    <name type="scientific">Candida albicans</name>
    <name type="common">Yeast</name>
    <dbReference type="NCBI Taxonomy" id="5476"/>
    <lineage>
        <taxon>Eukaryota</taxon>
        <taxon>Fungi</taxon>
        <taxon>Dikarya</taxon>
        <taxon>Ascomycota</taxon>
        <taxon>Saccharomycotina</taxon>
        <taxon>Pichiomycetes</taxon>
        <taxon>Debaryomycetaceae</taxon>
        <taxon>Candida/Lodderomyces clade</taxon>
        <taxon>Candida</taxon>
    </lineage>
</organism>
<comment type="pathway">
    <text evidence="3">Sphingolipid metabolism.</text>
</comment>
<dbReference type="InterPro" id="IPR025993">
    <property type="entry name" value="Ceramide_glucosylTrfase"/>
</dbReference>
<dbReference type="UniPathway" id="UPA00222"/>
<comment type="similarity">
    <text evidence="4">Belongs to the glycosyltransferase 2 family.</text>
</comment>
<dbReference type="GO" id="GO:0016020">
    <property type="term" value="C:membrane"/>
    <property type="evidence" value="ECO:0007669"/>
    <property type="project" value="UniProtKB-SubCell"/>
</dbReference>
<dbReference type="GO" id="GO:0006679">
    <property type="term" value="P:glucosylceramide biosynthetic process"/>
    <property type="evidence" value="ECO:0007669"/>
    <property type="project" value="TreeGrafter"/>
</dbReference>
<keyword evidence="10" id="KW-1133">Transmembrane helix</keyword>
<protein>
    <recommendedName>
        <fullName evidence="6">Ceramide glucosyltransferase</fullName>
        <ecNumber evidence="5">2.4.1.80</ecNumber>
    </recommendedName>
    <alternativeName>
        <fullName evidence="13">Glucosylceramide synthase</fullName>
    </alternativeName>
    <alternativeName>
        <fullName evidence="14">UDP-glucose ceramide glucosyltransferase</fullName>
    </alternativeName>
    <alternativeName>
        <fullName evidence="12">UDP-glucose:N-acylsphingosine D-glucosyltransferase</fullName>
    </alternativeName>
</protein>
<keyword evidence="8 16" id="KW-0808">Transferase</keyword>
<evidence type="ECO:0000313" key="17">
    <source>
        <dbReference type="Proteomes" id="UP000536275"/>
    </source>
</evidence>